<evidence type="ECO:0000256" key="2">
    <source>
        <dbReference type="ARBA" id="ARBA00022603"/>
    </source>
</evidence>
<dbReference type="InterPro" id="IPR029063">
    <property type="entry name" value="SAM-dependent_MTases_sf"/>
</dbReference>
<feature type="active site" evidence="6">
    <location>
        <position position="74"/>
    </location>
</feature>
<dbReference type="PANTHER" id="PTHR10629:SF52">
    <property type="entry name" value="DNA (CYTOSINE-5)-METHYLTRANSFERASE 1"/>
    <property type="match status" value="1"/>
</dbReference>
<evidence type="ECO:0000256" key="3">
    <source>
        <dbReference type="ARBA" id="ARBA00022679"/>
    </source>
</evidence>
<dbReference type="Pfam" id="PF00145">
    <property type="entry name" value="DNA_methylase"/>
    <property type="match status" value="2"/>
</dbReference>
<keyword evidence="5" id="KW-0680">Restriction system</keyword>
<protein>
    <recommendedName>
        <fullName evidence="1">DNA (cytosine-5-)-methyltransferase</fullName>
        <ecNumber evidence="1">2.1.1.37</ecNumber>
    </recommendedName>
</protein>
<dbReference type="InterPro" id="IPR001525">
    <property type="entry name" value="C5_MeTfrase"/>
</dbReference>
<dbReference type="OrthoDB" id="9813719at2"/>
<evidence type="ECO:0000313" key="8">
    <source>
        <dbReference type="Proteomes" id="UP000466345"/>
    </source>
</evidence>
<evidence type="ECO:0000256" key="4">
    <source>
        <dbReference type="ARBA" id="ARBA00022691"/>
    </source>
</evidence>
<keyword evidence="2 6" id="KW-0489">Methyltransferase</keyword>
<accession>A0A7K0CNJ8</accession>
<dbReference type="PANTHER" id="PTHR10629">
    <property type="entry name" value="CYTOSINE-SPECIFIC METHYLTRANSFERASE"/>
    <property type="match status" value="1"/>
</dbReference>
<sequence>MSVTFTDLFCGAGGSSTGLVAAGMDLRLAANHWARAIETHAANHPDADHLCADIDHYDMRRLPATDVLWASPICTELSPAGGRKRTKVSAGQMSLLEEGPVASGGFERTRATFWDVIRATEVHRYPVVLIENVAEAADWVLFDVWLSGMRTLGYRPQFVSVSSAHVGGTGNLPAPQWRDRIYVVLTREGIPLPDVEPRPLAWCEGCGQDVAAVQSWKRPDARRLGKYRQQYVYRCPNGASCRHQVVEPYVRPAADIIDWSDLGVRIADRPQHKLPPLAANTLHRIRTGLAMLGERRMVLTVNHSGHDGRPVPADAAPLAARTAKIGDALLVPSGGTWNTTATSTGEPMRTRLANPKGFEALVTPPSVADDAFVVTLRRNAQPAPVAAPVDTVTASGRHHWLVVPYRNAATKTTGQPLHALSTVDSAALAGPAPVLEECRYRMIQPREQLMAQRFPADYVVRGNKGEQTMQAGNAVSVNVAQWLGGRVMDALDNRAPRTRGEG</sequence>
<keyword evidence="4 6" id="KW-0949">S-adenosyl-L-methionine</keyword>
<dbReference type="RefSeq" id="WP_153455834.1">
    <property type="nucleotide sequence ID" value="NZ_WEGJ01000027.1"/>
</dbReference>
<dbReference type="GO" id="GO:0009307">
    <property type="term" value="P:DNA restriction-modification system"/>
    <property type="evidence" value="ECO:0007669"/>
    <property type="project" value="UniProtKB-KW"/>
</dbReference>
<dbReference type="GO" id="GO:0032259">
    <property type="term" value="P:methylation"/>
    <property type="evidence" value="ECO:0007669"/>
    <property type="project" value="UniProtKB-KW"/>
</dbReference>
<dbReference type="AlphaFoldDB" id="A0A7K0CNJ8"/>
<reference evidence="7 8" key="1">
    <citation type="submission" date="2019-10" db="EMBL/GenBank/DDBJ databases">
        <title>Streptomyces smaragdinus sp. nov. and Streptomyces fabii sp. nov., isolated from the gut of fungus growing-termite Macrotermes natalensis.</title>
        <authorList>
            <person name="Schwitalla J."/>
            <person name="Benndorf R."/>
            <person name="Martin K."/>
            <person name="De Beer W."/>
            <person name="Kaster A.-K."/>
            <person name="Vollmers J."/>
            <person name="Poulsen M."/>
            <person name="Beemelmanns C."/>
        </authorList>
    </citation>
    <scope>NUCLEOTIDE SEQUENCE [LARGE SCALE GENOMIC DNA]</scope>
    <source>
        <strain evidence="7 8">RB5</strain>
    </source>
</reference>
<dbReference type="EMBL" id="WEGJ01000027">
    <property type="protein sequence ID" value="MQY14991.1"/>
    <property type="molecule type" value="Genomic_DNA"/>
</dbReference>
<keyword evidence="8" id="KW-1185">Reference proteome</keyword>
<dbReference type="GO" id="GO:0003677">
    <property type="term" value="F:DNA binding"/>
    <property type="evidence" value="ECO:0007669"/>
    <property type="project" value="TreeGrafter"/>
</dbReference>
<dbReference type="InterPro" id="IPR050390">
    <property type="entry name" value="C5-Methyltransferase"/>
</dbReference>
<gene>
    <name evidence="7" type="ORF">SRB5_51680</name>
</gene>
<dbReference type="Gene3D" id="3.40.50.150">
    <property type="entry name" value="Vaccinia Virus protein VP39"/>
    <property type="match status" value="1"/>
</dbReference>
<keyword evidence="3 6" id="KW-0808">Transferase</keyword>
<evidence type="ECO:0000256" key="6">
    <source>
        <dbReference type="PROSITE-ProRule" id="PRU01016"/>
    </source>
</evidence>
<dbReference type="SUPFAM" id="SSF53335">
    <property type="entry name" value="S-adenosyl-L-methionine-dependent methyltransferases"/>
    <property type="match status" value="1"/>
</dbReference>
<evidence type="ECO:0000313" key="7">
    <source>
        <dbReference type="EMBL" id="MQY14991.1"/>
    </source>
</evidence>
<dbReference type="Proteomes" id="UP000466345">
    <property type="component" value="Unassembled WGS sequence"/>
</dbReference>
<dbReference type="GO" id="GO:0003886">
    <property type="term" value="F:DNA (cytosine-5-)-methyltransferase activity"/>
    <property type="evidence" value="ECO:0007669"/>
    <property type="project" value="UniProtKB-EC"/>
</dbReference>
<dbReference type="EC" id="2.1.1.37" evidence="1"/>
<comment type="caution">
    <text evidence="7">The sequence shown here is derived from an EMBL/GenBank/DDBJ whole genome shotgun (WGS) entry which is preliminary data.</text>
</comment>
<proteinExistence type="inferred from homology"/>
<organism evidence="7 8">
    <name type="scientific">Streptomyces smaragdinus</name>
    <dbReference type="NCBI Taxonomy" id="2585196"/>
    <lineage>
        <taxon>Bacteria</taxon>
        <taxon>Bacillati</taxon>
        <taxon>Actinomycetota</taxon>
        <taxon>Actinomycetes</taxon>
        <taxon>Kitasatosporales</taxon>
        <taxon>Streptomycetaceae</taxon>
        <taxon>Streptomyces</taxon>
    </lineage>
</organism>
<dbReference type="Gene3D" id="3.90.120.10">
    <property type="entry name" value="DNA Methylase, subunit A, domain 2"/>
    <property type="match status" value="1"/>
</dbReference>
<dbReference type="PROSITE" id="PS51679">
    <property type="entry name" value="SAM_MT_C5"/>
    <property type="match status" value="1"/>
</dbReference>
<evidence type="ECO:0000256" key="5">
    <source>
        <dbReference type="ARBA" id="ARBA00022747"/>
    </source>
</evidence>
<comment type="similarity">
    <text evidence="6">Belongs to the class I-like SAM-binding methyltransferase superfamily. C5-methyltransferase family.</text>
</comment>
<dbReference type="GO" id="GO:0044027">
    <property type="term" value="P:negative regulation of gene expression via chromosomal CpG island methylation"/>
    <property type="evidence" value="ECO:0007669"/>
    <property type="project" value="TreeGrafter"/>
</dbReference>
<evidence type="ECO:0000256" key="1">
    <source>
        <dbReference type="ARBA" id="ARBA00011975"/>
    </source>
</evidence>
<name>A0A7K0CNJ8_9ACTN</name>